<accession>A0A2X4UMI6</accession>
<dbReference type="Gene3D" id="1.10.10.10">
    <property type="entry name" value="Winged helix-like DNA-binding domain superfamily/Winged helix DNA-binding domain"/>
    <property type="match status" value="1"/>
</dbReference>
<name>A0A2X4UMI6_9NOCA</name>
<dbReference type="SUPFAM" id="SSF46785">
    <property type="entry name" value="Winged helix' DNA-binding domain"/>
    <property type="match status" value="1"/>
</dbReference>
<evidence type="ECO:0000256" key="1">
    <source>
        <dbReference type="ARBA" id="ARBA00023015"/>
    </source>
</evidence>
<reference evidence="5 6" key="1">
    <citation type="submission" date="2018-06" db="EMBL/GenBank/DDBJ databases">
        <authorList>
            <consortium name="Pathogen Informatics"/>
            <person name="Doyle S."/>
        </authorList>
    </citation>
    <scope>NUCLEOTIDE SEQUENCE [LARGE SCALE GENOMIC DNA]</scope>
    <source>
        <strain evidence="5 6">NCTC10994</strain>
    </source>
</reference>
<organism evidence="5 6">
    <name type="scientific">Rhodococcus coprophilus</name>
    <dbReference type="NCBI Taxonomy" id="38310"/>
    <lineage>
        <taxon>Bacteria</taxon>
        <taxon>Bacillati</taxon>
        <taxon>Actinomycetota</taxon>
        <taxon>Actinomycetes</taxon>
        <taxon>Mycobacteriales</taxon>
        <taxon>Nocardiaceae</taxon>
        <taxon>Rhodococcus</taxon>
    </lineage>
</organism>
<gene>
    <name evidence="5" type="primary">yybR_4</name>
    <name evidence="5" type="ORF">NCTC10994_04245</name>
</gene>
<dbReference type="InterPro" id="IPR002577">
    <property type="entry name" value="HTH_HxlR"/>
</dbReference>
<dbReference type="InterPro" id="IPR036388">
    <property type="entry name" value="WH-like_DNA-bd_sf"/>
</dbReference>
<feature type="domain" description="HTH hxlR-type" evidence="4">
    <location>
        <begin position="11"/>
        <end position="114"/>
    </location>
</feature>
<dbReference type="STRING" id="1219011.GCA_001895045_01164"/>
<dbReference type="RefSeq" id="WP_072699195.1">
    <property type="nucleotide sequence ID" value="NZ_JAFBBL010000001.1"/>
</dbReference>
<evidence type="ECO:0000256" key="3">
    <source>
        <dbReference type="ARBA" id="ARBA00023163"/>
    </source>
</evidence>
<dbReference type="Proteomes" id="UP000249091">
    <property type="component" value="Chromosome 1"/>
</dbReference>
<evidence type="ECO:0000313" key="6">
    <source>
        <dbReference type="Proteomes" id="UP000249091"/>
    </source>
</evidence>
<dbReference type="KEGG" id="rcr:NCTC10994_04245"/>
<dbReference type="PANTHER" id="PTHR33204">
    <property type="entry name" value="TRANSCRIPTIONAL REGULATOR, MARR FAMILY"/>
    <property type="match status" value="1"/>
</dbReference>
<keyword evidence="6" id="KW-1185">Reference proteome</keyword>
<dbReference type="PROSITE" id="PS51118">
    <property type="entry name" value="HTH_HXLR"/>
    <property type="match status" value="1"/>
</dbReference>
<dbReference type="InterPro" id="IPR036390">
    <property type="entry name" value="WH_DNA-bd_sf"/>
</dbReference>
<dbReference type="GO" id="GO:0003677">
    <property type="term" value="F:DNA binding"/>
    <property type="evidence" value="ECO:0007669"/>
    <property type="project" value="UniProtKB-KW"/>
</dbReference>
<dbReference type="PANTHER" id="PTHR33204:SF39">
    <property type="entry name" value="TRANSCRIPTIONAL REGULATORY PROTEIN"/>
    <property type="match status" value="1"/>
</dbReference>
<evidence type="ECO:0000259" key="4">
    <source>
        <dbReference type="PROSITE" id="PS51118"/>
    </source>
</evidence>
<evidence type="ECO:0000313" key="5">
    <source>
        <dbReference type="EMBL" id="SQI39799.1"/>
    </source>
</evidence>
<sequence>MQAKDAFDPICGQGGTRAREVLDLVSDKWSLYVVAALGQGPLRFSQARRVVVGISQRMLTVTLRRLVRDGLVSRTVAPTVPPQVTYALTETGESLRLAVQPLIEWAFSNVDDIDAARAAHDARVEGRT</sequence>
<dbReference type="Pfam" id="PF01638">
    <property type="entry name" value="HxlR"/>
    <property type="match status" value="1"/>
</dbReference>
<keyword evidence="3" id="KW-0804">Transcription</keyword>
<dbReference type="EMBL" id="LS483468">
    <property type="protein sequence ID" value="SQI39799.1"/>
    <property type="molecule type" value="Genomic_DNA"/>
</dbReference>
<evidence type="ECO:0000256" key="2">
    <source>
        <dbReference type="ARBA" id="ARBA00023125"/>
    </source>
</evidence>
<protein>
    <submittedName>
        <fullName evidence="5">HxlR family transcriptional regulator</fullName>
    </submittedName>
</protein>
<dbReference type="AlphaFoldDB" id="A0A2X4UMI6"/>
<proteinExistence type="predicted"/>
<keyword evidence="1" id="KW-0805">Transcription regulation</keyword>
<keyword evidence="2" id="KW-0238">DNA-binding</keyword>